<reference evidence="2 3" key="1">
    <citation type="submission" date="2020-02" db="EMBL/GenBank/DDBJ databases">
        <authorList>
            <person name="Ferguson B K."/>
        </authorList>
    </citation>
    <scope>NUCLEOTIDE SEQUENCE [LARGE SCALE GENOMIC DNA]</scope>
</reference>
<feature type="compositionally biased region" description="Polar residues" evidence="1">
    <location>
        <begin position="44"/>
        <end position="69"/>
    </location>
</feature>
<feature type="region of interest" description="Disordered" evidence="1">
    <location>
        <begin position="40"/>
        <end position="69"/>
    </location>
</feature>
<evidence type="ECO:0000256" key="1">
    <source>
        <dbReference type="SAM" id="MobiDB-lite"/>
    </source>
</evidence>
<name>A0A6H5HLS7_9HEMI</name>
<accession>A0A6H5HLS7</accession>
<evidence type="ECO:0000313" key="2">
    <source>
        <dbReference type="EMBL" id="CAB0017032.1"/>
    </source>
</evidence>
<dbReference type="Proteomes" id="UP000479000">
    <property type="component" value="Unassembled WGS sequence"/>
</dbReference>
<protein>
    <submittedName>
        <fullName evidence="2">Uncharacterized protein</fullName>
    </submittedName>
</protein>
<organism evidence="2 3">
    <name type="scientific">Nesidiocoris tenuis</name>
    <dbReference type="NCBI Taxonomy" id="355587"/>
    <lineage>
        <taxon>Eukaryota</taxon>
        <taxon>Metazoa</taxon>
        <taxon>Ecdysozoa</taxon>
        <taxon>Arthropoda</taxon>
        <taxon>Hexapoda</taxon>
        <taxon>Insecta</taxon>
        <taxon>Pterygota</taxon>
        <taxon>Neoptera</taxon>
        <taxon>Paraneoptera</taxon>
        <taxon>Hemiptera</taxon>
        <taxon>Heteroptera</taxon>
        <taxon>Panheteroptera</taxon>
        <taxon>Cimicomorpha</taxon>
        <taxon>Miridae</taxon>
        <taxon>Dicyphina</taxon>
        <taxon>Nesidiocoris</taxon>
    </lineage>
</organism>
<sequence>MLPLLIESPRARPRLLRVLVSMLKRLTIVFRWLVLLSRTKRSQKQSTNRAWSSWPPNSTASSAWATKPSRSTVSFLRSTIWFSKVLSASLYFHSTSA</sequence>
<evidence type="ECO:0000313" key="3">
    <source>
        <dbReference type="Proteomes" id="UP000479000"/>
    </source>
</evidence>
<dbReference type="AlphaFoldDB" id="A0A6H5HLS7"/>
<gene>
    <name evidence="2" type="ORF">NTEN_LOCUS21142</name>
</gene>
<proteinExistence type="predicted"/>
<keyword evidence="3" id="KW-1185">Reference proteome</keyword>
<dbReference type="EMBL" id="CADCXU010030673">
    <property type="protein sequence ID" value="CAB0017032.1"/>
    <property type="molecule type" value="Genomic_DNA"/>
</dbReference>
<feature type="non-terminal residue" evidence="2">
    <location>
        <position position="97"/>
    </location>
</feature>